<proteinExistence type="predicted"/>
<accession>A0A9X3W6H6</accession>
<dbReference type="EMBL" id="JAOTGY010000028">
    <property type="protein sequence ID" value="MDB6258944.1"/>
    <property type="molecule type" value="Genomic_DNA"/>
</dbReference>
<dbReference type="RefSeq" id="WP_271868328.1">
    <property type="nucleotide sequence ID" value="NZ_JAOTGX010000032.1"/>
</dbReference>
<keyword evidence="1" id="KW-0812">Transmembrane</keyword>
<feature type="transmembrane region" description="Helical" evidence="1">
    <location>
        <begin position="41"/>
        <end position="59"/>
    </location>
</feature>
<evidence type="ECO:0000256" key="1">
    <source>
        <dbReference type="SAM" id="Phobius"/>
    </source>
</evidence>
<sequence length="269" mass="31309">MKKRYTLIIEILIAVIFGIIGGMLFVLVYEKSLPIKGVGSLADWASAILSFVAILLVFWQVNRESQNERAFYIENKRPHFSAERTTIIHLNEKILYHKSYGDLKTLYEKLHDDNHPRYIIRLTNLSDNIVHSLKIILRYNGNRINSYALDGLFPEQSILLVTDEEITNGINPIELWIRFETAANEIGYFHFKAGIMNERINKYIFIKEKEPVTAYGNDEVINKESDRAKELGRGFGGQFSRSIVTISEEEFDDLKRHIHEKEKNKFQLK</sequence>
<organism evidence="2 3">
    <name type="scientific">Lactobacillus amylovorus</name>
    <dbReference type="NCBI Taxonomy" id="1604"/>
    <lineage>
        <taxon>Bacteria</taxon>
        <taxon>Bacillati</taxon>
        <taxon>Bacillota</taxon>
        <taxon>Bacilli</taxon>
        <taxon>Lactobacillales</taxon>
        <taxon>Lactobacillaceae</taxon>
        <taxon>Lactobacillus</taxon>
    </lineage>
</organism>
<reference evidence="2" key="1">
    <citation type="journal article" date="2022" name="Microorganisms">
        <title>Antibiotic Susceptibility, Resistance Gene Determinants and Corresponding Genomic Regions in Lactobacillus amylovorus Isolates Derived from Wild Boars and Domestic Pigs.</title>
        <authorList>
            <person name="Moravkova M."/>
            <person name="Kostovova I."/>
            <person name="Kavanova K."/>
            <person name="Pechar R."/>
            <person name="Stanek S."/>
            <person name="Brychta A."/>
            <person name="Zeman M."/>
            <person name="Kubasova T."/>
        </authorList>
    </citation>
    <scope>NUCLEOTIDE SEQUENCE</scope>
    <source>
        <strain evidence="2">M490A</strain>
    </source>
</reference>
<comment type="caution">
    <text evidence="2">The sequence shown here is derived from an EMBL/GenBank/DDBJ whole genome shotgun (WGS) entry which is preliminary data.</text>
</comment>
<feature type="transmembrane region" description="Helical" evidence="1">
    <location>
        <begin position="7"/>
        <end position="29"/>
    </location>
</feature>
<dbReference type="AlphaFoldDB" id="A0A9X3W6H6"/>
<keyword evidence="1" id="KW-0472">Membrane</keyword>
<name>A0A9X3W6H6_LACAM</name>
<protein>
    <submittedName>
        <fullName evidence="2">Uncharacterized protein</fullName>
    </submittedName>
</protein>
<evidence type="ECO:0000313" key="2">
    <source>
        <dbReference type="EMBL" id="MDB6258944.1"/>
    </source>
</evidence>
<gene>
    <name evidence="2" type="ORF">ODU72_09805</name>
</gene>
<keyword evidence="1" id="KW-1133">Transmembrane helix</keyword>
<dbReference type="Proteomes" id="UP001141981">
    <property type="component" value="Unassembled WGS sequence"/>
</dbReference>
<reference evidence="2" key="2">
    <citation type="submission" date="2022-10" db="EMBL/GenBank/DDBJ databases">
        <authorList>
            <person name="Kostovova I."/>
            <person name="Moravkova M."/>
            <person name="Pechar R."/>
        </authorList>
    </citation>
    <scope>NUCLEOTIDE SEQUENCE</scope>
    <source>
        <strain evidence="2">M490A</strain>
    </source>
</reference>
<evidence type="ECO:0000313" key="3">
    <source>
        <dbReference type="Proteomes" id="UP001141981"/>
    </source>
</evidence>